<dbReference type="PANTHER" id="PTHR30055">
    <property type="entry name" value="HTH-TYPE TRANSCRIPTIONAL REGULATOR RUTR"/>
    <property type="match status" value="1"/>
</dbReference>
<evidence type="ECO:0000256" key="3">
    <source>
        <dbReference type="ARBA" id="ARBA00023163"/>
    </source>
</evidence>
<protein>
    <submittedName>
        <fullName evidence="6">Transcriptional regulator, AcrR family</fullName>
    </submittedName>
</protein>
<gene>
    <name evidence="6" type="ORF">AVDCRST_MAG10-330</name>
</gene>
<keyword evidence="2 4" id="KW-0238">DNA-binding</keyword>
<keyword evidence="3" id="KW-0804">Transcription</keyword>
<dbReference type="InterPro" id="IPR009057">
    <property type="entry name" value="Homeodomain-like_sf"/>
</dbReference>
<reference evidence="6" key="1">
    <citation type="submission" date="2020-02" db="EMBL/GenBank/DDBJ databases">
        <authorList>
            <person name="Meier V. D."/>
        </authorList>
    </citation>
    <scope>NUCLEOTIDE SEQUENCE</scope>
    <source>
        <strain evidence="6">AVDCRST_MAG10</strain>
    </source>
</reference>
<dbReference type="GO" id="GO:0003700">
    <property type="term" value="F:DNA-binding transcription factor activity"/>
    <property type="evidence" value="ECO:0007669"/>
    <property type="project" value="TreeGrafter"/>
</dbReference>
<feature type="domain" description="HTH tetR-type" evidence="5">
    <location>
        <begin position="8"/>
        <end position="68"/>
    </location>
</feature>
<dbReference type="PRINTS" id="PR00455">
    <property type="entry name" value="HTHTETR"/>
</dbReference>
<dbReference type="Gene3D" id="1.10.357.10">
    <property type="entry name" value="Tetracycline Repressor, domain 2"/>
    <property type="match status" value="1"/>
</dbReference>
<feature type="DNA-binding region" description="H-T-H motif" evidence="4">
    <location>
        <begin position="31"/>
        <end position="50"/>
    </location>
</feature>
<accession>A0A6J4H5G2</accession>
<dbReference type="PROSITE" id="PS50977">
    <property type="entry name" value="HTH_TETR_2"/>
    <property type="match status" value="1"/>
</dbReference>
<sequence length="203" mass="22718">MATTQPSLSTRDAILGEALRCFAEHGYEGTSLNDIAAGVGIRRPSLLHHFPSKEALYRKVFERALADWYLEVDAATEVPEEGWPQVDKILTAGFRFFMDHPEFVRLVRREALEGGSRLGVELGEGLRPYFNTAVAFFEREMAAGRLRRHDPAQLFFTIYGALVSYFSDIPLLEGLLGGDPLAIDVVMARLEHLRSLLRAALEP</sequence>
<dbReference type="GO" id="GO:0000976">
    <property type="term" value="F:transcription cis-regulatory region binding"/>
    <property type="evidence" value="ECO:0007669"/>
    <property type="project" value="TreeGrafter"/>
</dbReference>
<dbReference type="SUPFAM" id="SSF48498">
    <property type="entry name" value="Tetracyclin repressor-like, C-terminal domain"/>
    <property type="match status" value="1"/>
</dbReference>
<dbReference type="Pfam" id="PF00440">
    <property type="entry name" value="TetR_N"/>
    <property type="match status" value="1"/>
</dbReference>
<dbReference type="EMBL" id="CADCTB010000020">
    <property type="protein sequence ID" value="CAA9214823.1"/>
    <property type="molecule type" value="Genomic_DNA"/>
</dbReference>
<dbReference type="InterPro" id="IPR001647">
    <property type="entry name" value="HTH_TetR"/>
</dbReference>
<organism evidence="6">
    <name type="scientific">uncultured Acidimicrobiales bacterium</name>
    <dbReference type="NCBI Taxonomy" id="310071"/>
    <lineage>
        <taxon>Bacteria</taxon>
        <taxon>Bacillati</taxon>
        <taxon>Actinomycetota</taxon>
        <taxon>Acidimicrobiia</taxon>
        <taxon>Acidimicrobiales</taxon>
        <taxon>environmental samples</taxon>
    </lineage>
</organism>
<dbReference type="SUPFAM" id="SSF46689">
    <property type="entry name" value="Homeodomain-like"/>
    <property type="match status" value="1"/>
</dbReference>
<dbReference type="Pfam" id="PF17938">
    <property type="entry name" value="TetR_C_29"/>
    <property type="match status" value="1"/>
</dbReference>
<dbReference type="InterPro" id="IPR036271">
    <property type="entry name" value="Tet_transcr_reg_TetR-rel_C_sf"/>
</dbReference>
<dbReference type="AlphaFoldDB" id="A0A6J4H5G2"/>
<evidence type="ECO:0000256" key="2">
    <source>
        <dbReference type="ARBA" id="ARBA00023125"/>
    </source>
</evidence>
<evidence type="ECO:0000259" key="5">
    <source>
        <dbReference type="PROSITE" id="PS50977"/>
    </source>
</evidence>
<dbReference type="PANTHER" id="PTHR30055:SF234">
    <property type="entry name" value="HTH-TYPE TRANSCRIPTIONAL REGULATOR BETI"/>
    <property type="match status" value="1"/>
</dbReference>
<name>A0A6J4H5G2_9ACTN</name>
<evidence type="ECO:0000256" key="4">
    <source>
        <dbReference type="PROSITE-ProRule" id="PRU00335"/>
    </source>
</evidence>
<dbReference type="InterPro" id="IPR050109">
    <property type="entry name" value="HTH-type_TetR-like_transc_reg"/>
</dbReference>
<dbReference type="Gene3D" id="1.10.10.60">
    <property type="entry name" value="Homeodomain-like"/>
    <property type="match status" value="1"/>
</dbReference>
<dbReference type="InterPro" id="IPR041474">
    <property type="entry name" value="NicS_C"/>
</dbReference>
<evidence type="ECO:0000313" key="6">
    <source>
        <dbReference type="EMBL" id="CAA9214823.1"/>
    </source>
</evidence>
<evidence type="ECO:0000256" key="1">
    <source>
        <dbReference type="ARBA" id="ARBA00023015"/>
    </source>
</evidence>
<proteinExistence type="predicted"/>
<keyword evidence="1" id="KW-0805">Transcription regulation</keyword>